<keyword evidence="1" id="KW-0645">Protease</keyword>
<dbReference type="AlphaFoldDB" id="A0A6P4ZK00"/>
<evidence type="ECO:0000256" key="2">
    <source>
        <dbReference type="SAM" id="MobiDB-lite"/>
    </source>
</evidence>
<reference evidence="5" key="1">
    <citation type="submission" date="2025-08" db="UniProtKB">
        <authorList>
            <consortium name="RefSeq"/>
        </authorList>
    </citation>
    <scope>IDENTIFICATION</scope>
    <source>
        <tissue evidence="5">Gonad</tissue>
    </source>
</reference>
<dbReference type="Proteomes" id="UP000515135">
    <property type="component" value="Unplaced"/>
</dbReference>
<evidence type="ECO:0000313" key="5">
    <source>
        <dbReference type="RefSeq" id="XP_019641545.1"/>
    </source>
</evidence>
<dbReference type="Gene3D" id="3.90.70.80">
    <property type="match status" value="1"/>
</dbReference>
<feature type="domain" description="OTU" evidence="3">
    <location>
        <begin position="31"/>
        <end position="204"/>
    </location>
</feature>
<dbReference type="GeneID" id="109483031"/>
<dbReference type="KEGG" id="bbel:109483031"/>
<dbReference type="GO" id="GO:0008234">
    <property type="term" value="F:cysteine-type peptidase activity"/>
    <property type="evidence" value="ECO:0007669"/>
    <property type="project" value="UniProtKB-KW"/>
</dbReference>
<name>A0A6P4ZK00_BRABE</name>
<sequence length="271" mass="29841">MLQLPSIEMLTADRAIAMQLQESYEGMPDNRIAIRTTGDGDCLFHAVGKLLRGGREEHTMLLRLGAVVFAVNHQKHIVDELYGELKRADEVSVGRFFSMISDVGQDKTDLYERLTDVVQEQARKTMNRGEYSGILPIKFLAGFVRSHILLYCPNPTDSIGYAEYNNVLRTPCSCILDSIPDTLQLEVMLVGAPRRNHFVGLVPTSDDRDVTETDGATNDRATNGSDYSDEATGSGPTAKKEDAKATSQPPSQHGERQQSAGKQNHASRSQG</sequence>
<protein>
    <submittedName>
        <fullName evidence="5">Uncharacterized protein LOC109483031</fullName>
    </submittedName>
</protein>
<gene>
    <name evidence="5" type="primary">LOC109483031</name>
</gene>
<feature type="region of interest" description="Disordered" evidence="2">
    <location>
        <begin position="199"/>
        <end position="271"/>
    </location>
</feature>
<keyword evidence="1" id="KW-0788">Thiol protease</keyword>
<evidence type="ECO:0000313" key="4">
    <source>
        <dbReference type="Proteomes" id="UP000515135"/>
    </source>
</evidence>
<dbReference type="RefSeq" id="XP_019641545.1">
    <property type="nucleotide sequence ID" value="XM_019785986.1"/>
</dbReference>
<organism evidence="4 5">
    <name type="scientific">Branchiostoma belcheri</name>
    <name type="common">Amphioxus</name>
    <dbReference type="NCBI Taxonomy" id="7741"/>
    <lineage>
        <taxon>Eukaryota</taxon>
        <taxon>Metazoa</taxon>
        <taxon>Chordata</taxon>
        <taxon>Cephalochordata</taxon>
        <taxon>Leptocardii</taxon>
        <taxon>Amphioxiformes</taxon>
        <taxon>Branchiostomatidae</taxon>
        <taxon>Branchiostoma</taxon>
    </lineage>
</organism>
<dbReference type="PROSITE" id="PS50802">
    <property type="entry name" value="OTU"/>
    <property type="match status" value="1"/>
</dbReference>
<proteinExistence type="predicted"/>
<dbReference type="InterPro" id="IPR003323">
    <property type="entry name" value="OTU_dom"/>
</dbReference>
<evidence type="ECO:0000256" key="1">
    <source>
        <dbReference type="ARBA" id="ARBA00022807"/>
    </source>
</evidence>
<evidence type="ECO:0000259" key="3">
    <source>
        <dbReference type="PROSITE" id="PS50802"/>
    </source>
</evidence>
<accession>A0A6P4ZK00</accession>
<keyword evidence="4" id="KW-1185">Reference proteome</keyword>
<feature type="compositionally biased region" description="Polar residues" evidence="2">
    <location>
        <begin position="245"/>
        <end position="271"/>
    </location>
</feature>
<keyword evidence="1" id="KW-0378">Hydrolase</keyword>
<feature type="compositionally biased region" description="Polar residues" evidence="2">
    <location>
        <begin position="214"/>
        <end position="226"/>
    </location>
</feature>